<protein>
    <submittedName>
        <fullName evidence="8">Proton-coupled amino acid transporter 4</fullName>
    </submittedName>
</protein>
<dbReference type="GO" id="GO:0015179">
    <property type="term" value="F:L-amino acid transmembrane transporter activity"/>
    <property type="evidence" value="ECO:0007669"/>
    <property type="project" value="TreeGrafter"/>
</dbReference>
<dbReference type="Pfam" id="PF01490">
    <property type="entry name" value="Aa_trans"/>
    <property type="match status" value="1"/>
</dbReference>
<dbReference type="PANTHER" id="PTHR22950:SF680">
    <property type="entry name" value="PROTON-COUPLED AMINO ACID TRANSPORTER 4-LIKE PROTEIN"/>
    <property type="match status" value="1"/>
</dbReference>
<proteinExistence type="predicted"/>
<keyword evidence="2 6" id="KW-0812">Transmembrane</keyword>
<feature type="transmembrane region" description="Helical" evidence="6">
    <location>
        <begin position="105"/>
        <end position="127"/>
    </location>
</feature>
<dbReference type="AlphaFoldDB" id="A0A8D8QK32"/>
<sequence>MTRAQIHVDHQVNEGYDNPTLQVDIPTYKESTNTASKAKSKESQSNIYVVSLSQEKGGDEDPYDPYQHRDVKHPTTYWDTLLHMMKASLGTGILAMPNAFQHSGYLVGTVGTLLIGFLCTYSMHMLVKCHYELCRRKKVPSLSYPGIAEAAFEEGPERTRWLAPIAQPISNAFLIVYQIGTSCIYIVFIASNIKAVCDMYVGDHTVQTYMGYIFIPLVLICWVRNLKLLAPFSTLANIVTILSFVITFYYVFSDVPSIEERHAVGEIKGLPLFFGTVLFAMEAIGVIMPLENEMKKPKKFSSTLGVLNSSMIPITIMYALVGFFGYIKYGEGTRGSITLNLPNDEKLAQSVKIMLAVAMYATYALSQYVAFDLIWTIVEPKLEKTKNKMTYEYTIRTGIVIVTFILAAAIPNLELFISLIGALCLATMGIALPAIIQMLTFWDSMYGMQKVIFVLKNLCMILIAIMGFVIGVTTSVTEKMATVHPSPFFSANSR</sequence>
<evidence type="ECO:0000256" key="6">
    <source>
        <dbReference type="SAM" id="Phobius"/>
    </source>
</evidence>
<evidence type="ECO:0000256" key="3">
    <source>
        <dbReference type="ARBA" id="ARBA00022989"/>
    </source>
</evidence>
<feature type="transmembrane region" description="Helical" evidence="6">
    <location>
        <begin position="416"/>
        <end position="439"/>
    </location>
</feature>
<dbReference type="EMBL" id="HBUF01082642">
    <property type="protein sequence ID" value="CAG6633414.1"/>
    <property type="molecule type" value="Transcribed_RNA"/>
</dbReference>
<dbReference type="PANTHER" id="PTHR22950">
    <property type="entry name" value="AMINO ACID TRANSPORTER"/>
    <property type="match status" value="1"/>
</dbReference>
<keyword evidence="4 6" id="KW-0472">Membrane</keyword>
<keyword evidence="3 6" id="KW-1133">Transmembrane helix</keyword>
<feature type="transmembrane region" description="Helical" evidence="6">
    <location>
        <begin position="172"/>
        <end position="193"/>
    </location>
</feature>
<feature type="domain" description="Amino acid transporter transmembrane" evidence="7">
    <location>
        <begin position="73"/>
        <end position="475"/>
    </location>
</feature>
<feature type="transmembrane region" description="Helical" evidence="6">
    <location>
        <begin position="205"/>
        <end position="223"/>
    </location>
</feature>
<feature type="transmembrane region" description="Helical" evidence="6">
    <location>
        <begin position="302"/>
        <end position="327"/>
    </location>
</feature>
<evidence type="ECO:0000313" key="8">
    <source>
        <dbReference type="EMBL" id="CAG6633414.1"/>
    </source>
</evidence>
<feature type="transmembrane region" description="Helical" evidence="6">
    <location>
        <begin position="390"/>
        <end position="410"/>
    </location>
</feature>
<dbReference type="GO" id="GO:0005774">
    <property type="term" value="C:vacuolar membrane"/>
    <property type="evidence" value="ECO:0007669"/>
    <property type="project" value="TreeGrafter"/>
</dbReference>
<comment type="subcellular location">
    <subcellularLocation>
        <location evidence="1">Membrane</location>
        <topology evidence="1">Multi-pass membrane protein</topology>
    </subcellularLocation>
</comment>
<feature type="transmembrane region" description="Helical" evidence="6">
    <location>
        <begin position="451"/>
        <end position="472"/>
    </location>
</feature>
<dbReference type="InterPro" id="IPR013057">
    <property type="entry name" value="AA_transpt_TM"/>
</dbReference>
<organism evidence="8">
    <name type="scientific">Cacopsylla melanoneura</name>
    <dbReference type="NCBI Taxonomy" id="428564"/>
    <lineage>
        <taxon>Eukaryota</taxon>
        <taxon>Metazoa</taxon>
        <taxon>Ecdysozoa</taxon>
        <taxon>Arthropoda</taxon>
        <taxon>Hexapoda</taxon>
        <taxon>Insecta</taxon>
        <taxon>Pterygota</taxon>
        <taxon>Neoptera</taxon>
        <taxon>Paraneoptera</taxon>
        <taxon>Hemiptera</taxon>
        <taxon>Sternorrhyncha</taxon>
        <taxon>Psylloidea</taxon>
        <taxon>Psyllidae</taxon>
        <taxon>Psyllinae</taxon>
        <taxon>Cacopsylla</taxon>
    </lineage>
</organism>
<feature type="transmembrane region" description="Helical" evidence="6">
    <location>
        <begin position="272"/>
        <end position="290"/>
    </location>
</feature>
<feature type="region of interest" description="Disordered" evidence="5">
    <location>
        <begin position="1"/>
        <end position="22"/>
    </location>
</feature>
<feature type="transmembrane region" description="Helical" evidence="6">
    <location>
        <begin position="235"/>
        <end position="252"/>
    </location>
</feature>
<feature type="compositionally biased region" description="Basic and acidic residues" evidence="5">
    <location>
        <begin position="1"/>
        <end position="12"/>
    </location>
</feature>
<evidence type="ECO:0000256" key="4">
    <source>
        <dbReference type="ARBA" id="ARBA00023136"/>
    </source>
</evidence>
<evidence type="ECO:0000259" key="7">
    <source>
        <dbReference type="Pfam" id="PF01490"/>
    </source>
</evidence>
<accession>A0A8D8QK32</accession>
<name>A0A8D8QK32_9HEMI</name>
<reference evidence="8" key="1">
    <citation type="submission" date="2021-05" db="EMBL/GenBank/DDBJ databases">
        <authorList>
            <person name="Alioto T."/>
            <person name="Alioto T."/>
            <person name="Gomez Garrido J."/>
        </authorList>
    </citation>
    <scope>NUCLEOTIDE SEQUENCE</scope>
</reference>
<evidence type="ECO:0000256" key="2">
    <source>
        <dbReference type="ARBA" id="ARBA00022692"/>
    </source>
</evidence>
<feature type="transmembrane region" description="Helical" evidence="6">
    <location>
        <begin position="353"/>
        <end position="378"/>
    </location>
</feature>
<evidence type="ECO:0000256" key="1">
    <source>
        <dbReference type="ARBA" id="ARBA00004141"/>
    </source>
</evidence>
<evidence type="ECO:0000256" key="5">
    <source>
        <dbReference type="SAM" id="MobiDB-lite"/>
    </source>
</evidence>